<evidence type="ECO:0000313" key="9">
    <source>
        <dbReference type="EMBL" id="SCM68111.1"/>
    </source>
</evidence>
<evidence type="ECO:0000256" key="6">
    <source>
        <dbReference type="ARBA" id="ARBA00049024"/>
    </source>
</evidence>
<dbReference type="RefSeq" id="WP_072706749.1">
    <property type="nucleotide sequence ID" value="NZ_FMJB01000051.1"/>
</dbReference>
<dbReference type="CDD" id="cd07079">
    <property type="entry name" value="ALDH_F18-19_ProA-GPR"/>
    <property type="match status" value="1"/>
</dbReference>
<organism evidence="9 10">
    <name type="scientific">Donghicola eburneus</name>
    <dbReference type="NCBI Taxonomy" id="393278"/>
    <lineage>
        <taxon>Bacteria</taxon>
        <taxon>Pseudomonadati</taxon>
        <taxon>Pseudomonadota</taxon>
        <taxon>Alphaproteobacteria</taxon>
        <taxon>Rhodobacterales</taxon>
        <taxon>Roseobacteraceae</taxon>
        <taxon>Donghicola</taxon>
    </lineage>
</organism>
<dbReference type="InterPro" id="IPR016161">
    <property type="entry name" value="Ald_DH/histidinol_DH"/>
</dbReference>
<evidence type="ECO:0000259" key="8">
    <source>
        <dbReference type="Pfam" id="PF00171"/>
    </source>
</evidence>
<dbReference type="GO" id="GO:0055129">
    <property type="term" value="P:L-proline biosynthetic process"/>
    <property type="evidence" value="ECO:0007669"/>
    <property type="project" value="UniProtKB-UniRule"/>
</dbReference>
<feature type="domain" description="Aldehyde dehydrogenase" evidence="8">
    <location>
        <begin position="16"/>
        <end position="278"/>
    </location>
</feature>
<keyword evidence="2 7" id="KW-0028">Amino-acid biosynthesis</keyword>
<evidence type="ECO:0000256" key="3">
    <source>
        <dbReference type="ARBA" id="ARBA00022650"/>
    </source>
</evidence>
<dbReference type="NCBIfam" id="TIGR00407">
    <property type="entry name" value="proA"/>
    <property type="match status" value="1"/>
</dbReference>
<evidence type="ECO:0000256" key="2">
    <source>
        <dbReference type="ARBA" id="ARBA00022605"/>
    </source>
</evidence>
<proteinExistence type="inferred from homology"/>
<name>A0A1M4MZW8_9RHOB</name>
<dbReference type="Gene3D" id="3.40.309.10">
    <property type="entry name" value="Aldehyde Dehydrogenase, Chain A, domain 2"/>
    <property type="match status" value="1"/>
</dbReference>
<reference evidence="10" key="1">
    <citation type="submission" date="2016-09" db="EMBL/GenBank/DDBJ databases">
        <authorList>
            <person name="Wibberg D."/>
        </authorList>
    </citation>
    <scope>NUCLEOTIDE SEQUENCE [LARGE SCALE GENOMIC DNA]</scope>
</reference>
<dbReference type="HAMAP" id="MF_00412">
    <property type="entry name" value="ProA"/>
    <property type="match status" value="1"/>
</dbReference>
<dbReference type="InterPro" id="IPR012134">
    <property type="entry name" value="Glu-5-SA_DH"/>
</dbReference>
<dbReference type="Proteomes" id="UP000184085">
    <property type="component" value="Unassembled WGS sequence"/>
</dbReference>
<dbReference type="PANTHER" id="PTHR11063">
    <property type="entry name" value="GLUTAMATE SEMIALDEHYDE DEHYDROGENASE"/>
    <property type="match status" value="1"/>
</dbReference>
<dbReference type="Gene3D" id="3.40.605.10">
    <property type="entry name" value="Aldehyde Dehydrogenase, Chain A, domain 1"/>
    <property type="match status" value="1"/>
</dbReference>
<keyword evidence="4 7" id="KW-0521">NADP</keyword>
<protein>
    <recommendedName>
        <fullName evidence="7">Gamma-glutamyl phosphate reductase</fullName>
        <shortName evidence="7">GPR</shortName>
        <ecNumber evidence="7">1.2.1.41</ecNumber>
    </recommendedName>
    <alternativeName>
        <fullName evidence="7">Glutamate-5-semialdehyde dehydrogenase</fullName>
    </alternativeName>
    <alternativeName>
        <fullName evidence="7">Glutamyl-gamma-semialdehyde dehydrogenase</fullName>
        <shortName evidence="7">GSA dehydrogenase</shortName>
    </alternativeName>
</protein>
<keyword evidence="10" id="KW-1185">Reference proteome</keyword>
<dbReference type="GO" id="GO:0050661">
    <property type="term" value="F:NADP binding"/>
    <property type="evidence" value="ECO:0007669"/>
    <property type="project" value="InterPro"/>
</dbReference>
<dbReference type="PANTHER" id="PTHR11063:SF8">
    <property type="entry name" value="DELTA-1-PYRROLINE-5-CARBOXYLATE SYNTHASE"/>
    <property type="match status" value="1"/>
</dbReference>
<evidence type="ECO:0000256" key="1">
    <source>
        <dbReference type="ARBA" id="ARBA00004985"/>
    </source>
</evidence>
<comment type="subcellular location">
    <subcellularLocation>
        <location evidence="7">Cytoplasm</location>
    </subcellularLocation>
</comment>
<keyword evidence="3 7" id="KW-0641">Proline biosynthesis</keyword>
<dbReference type="AlphaFoldDB" id="A0A1M4MZW8"/>
<sequence>MKDVEDISSMMAELGQRARAAAKALSTAPAEAKTRALNAAADALWASRAEVIAENAKDLEFGRNKGLTDAMMDRLMLDDTRIQGICDGLRSVAGQDDPVGAVLAEWDRPSGIHIQRVRTPLGVIGVIYESRPNVTADAGALCLKAGNAVILRGGSESFHSSRAIHAALTAGLREAGLPEDAVQLVPTRDRAAVSEMLTMTDYIDVIVPRGGKGLVGLVQREARVPVFAHLEGIVHVYVDAAADADKAMKVVMNAKTRRTGICGAVECLLIHRDQLAGIGTEIVKALIAAGVEVRGDAAIQGIEGVVAATDADWGTEFLDSIIAARVVDDLDDAIEYISDHHSQHTDCIITEDDGAAAEFFARLDSAILMRNASTQFADGGEFGMGAEIGIATGKMHARGPVGAEQLTSFKYLVVGDGTVRS</sequence>
<dbReference type="UniPathway" id="UPA00098">
    <property type="reaction ID" value="UER00360"/>
</dbReference>
<evidence type="ECO:0000256" key="7">
    <source>
        <dbReference type="HAMAP-Rule" id="MF_00412"/>
    </source>
</evidence>
<comment type="function">
    <text evidence="7">Catalyzes the NADPH-dependent reduction of L-glutamate 5-phosphate into L-glutamate 5-semialdehyde and phosphate. The product spontaneously undergoes cyclization to form 1-pyrroline-5-carboxylate.</text>
</comment>
<dbReference type="InterPro" id="IPR015590">
    <property type="entry name" value="Aldehyde_DH_dom"/>
</dbReference>
<dbReference type="InterPro" id="IPR000965">
    <property type="entry name" value="GPR_dom"/>
</dbReference>
<evidence type="ECO:0000256" key="5">
    <source>
        <dbReference type="ARBA" id="ARBA00023002"/>
    </source>
</evidence>
<dbReference type="InterPro" id="IPR016162">
    <property type="entry name" value="Ald_DH_N"/>
</dbReference>
<evidence type="ECO:0000313" key="10">
    <source>
        <dbReference type="Proteomes" id="UP000184085"/>
    </source>
</evidence>
<comment type="catalytic activity">
    <reaction evidence="6 7">
        <text>L-glutamate 5-semialdehyde + phosphate + NADP(+) = L-glutamyl 5-phosphate + NADPH + H(+)</text>
        <dbReference type="Rhea" id="RHEA:19541"/>
        <dbReference type="ChEBI" id="CHEBI:15378"/>
        <dbReference type="ChEBI" id="CHEBI:43474"/>
        <dbReference type="ChEBI" id="CHEBI:57783"/>
        <dbReference type="ChEBI" id="CHEBI:58066"/>
        <dbReference type="ChEBI" id="CHEBI:58274"/>
        <dbReference type="ChEBI" id="CHEBI:58349"/>
        <dbReference type="EC" id="1.2.1.41"/>
    </reaction>
</comment>
<dbReference type="GO" id="GO:0005737">
    <property type="term" value="C:cytoplasm"/>
    <property type="evidence" value="ECO:0007669"/>
    <property type="project" value="UniProtKB-SubCell"/>
</dbReference>
<dbReference type="NCBIfam" id="NF001221">
    <property type="entry name" value="PRK00197.1"/>
    <property type="match status" value="1"/>
</dbReference>
<dbReference type="PIRSF" id="PIRSF000151">
    <property type="entry name" value="GPR"/>
    <property type="match status" value="1"/>
</dbReference>
<accession>A0A1M4MZW8</accession>
<keyword evidence="5 7" id="KW-0560">Oxidoreductase</keyword>
<keyword evidence="7" id="KW-0963">Cytoplasm</keyword>
<dbReference type="EC" id="1.2.1.41" evidence="7"/>
<dbReference type="EMBL" id="FMJB01000051">
    <property type="protein sequence ID" value="SCM68111.1"/>
    <property type="molecule type" value="Genomic_DNA"/>
</dbReference>
<comment type="pathway">
    <text evidence="1 7">Amino-acid biosynthesis; L-proline biosynthesis; L-glutamate 5-semialdehyde from L-glutamate: step 2/2.</text>
</comment>
<dbReference type="GO" id="GO:0004350">
    <property type="term" value="F:glutamate-5-semialdehyde dehydrogenase activity"/>
    <property type="evidence" value="ECO:0007669"/>
    <property type="project" value="UniProtKB-UniRule"/>
</dbReference>
<evidence type="ECO:0000256" key="4">
    <source>
        <dbReference type="ARBA" id="ARBA00022857"/>
    </source>
</evidence>
<dbReference type="InterPro" id="IPR016163">
    <property type="entry name" value="Ald_DH_C"/>
</dbReference>
<dbReference type="Pfam" id="PF00171">
    <property type="entry name" value="Aldedh"/>
    <property type="match status" value="1"/>
</dbReference>
<comment type="similarity">
    <text evidence="7">Belongs to the gamma-glutamyl phosphate reductase family.</text>
</comment>
<gene>
    <name evidence="7 9" type="primary">proA</name>
    <name evidence="9" type="ORF">KARMA_2320</name>
</gene>
<dbReference type="SUPFAM" id="SSF53720">
    <property type="entry name" value="ALDH-like"/>
    <property type="match status" value="1"/>
</dbReference>